<accession>A0A1X6MZZ8</accession>
<keyword evidence="2" id="KW-1185">Reference proteome</keyword>
<protein>
    <submittedName>
        <fullName evidence="1">Uncharacterized protein</fullName>
    </submittedName>
</protein>
<organism evidence="1 2">
    <name type="scientific">Postia placenta MAD-698-R-SB12</name>
    <dbReference type="NCBI Taxonomy" id="670580"/>
    <lineage>
        <taxon>Eukaryota</taxon>
        <taxon>Fungi</taxon>
        <taxon>Dikarya</taxon>
        <taxon>Basidiomycota</taxon>
        <taxon>Agaricomycotina</taxon>
        <taxon>Agaricomycetes</taxon>
        <taxon>Polyporales</taxon>
        <taxon>Adustoporiaceae</taxon>
        <taxon>Rhodonia</taxon>
    </lineage>
</organism>
<name>A0A1X6MZZ8_9APHY</name>
<evidence type="ECO:0000313" key="2">
    <source>
        <dbReference type="Proteomes" id="UP000194127"/>
    </source>
</evidence>
<sequence length="155" mass="17630">MAYARPFLKVIDDYISLSPTENKAYRTKYIPWDEWGLKSTFWFNHSKNIFSKSTMYGYRVMTPTALYDFTPQGNGRAISDTERSQVVNGTDVYAWGLDVNPNTSMPFRVSELKGPDVQFGTYILGDELLAVKRTTGEKVFTLFAPQIDGSIGSRR</sequence>
<evidence type="ECO:0000313" key="1">
    <source>
        <dbReference type="EMBL" id="OSX61937.1"/>
    </source>
</evidence>
<dbReference type="EMBL" id="KZ110597">
    <property type="protein sequence ID" value="OSX61937.1"/>
    <property type="molecule type" value="Genomic_DNA"/>
</dbReference>
<dbReference type="GeneID" id="36322558"/>
<dbReference type="RefSeq" id="XP_024338731.1">
    <property type="nucleotide sequence ID" value="XM_024477608.1"/>
</dbReference>
<proteinExistence type="predicted"/>
<dbReference type="Proteomes" id="UP000194127">
    <property type="component" value="Unassembled WGS sequence"/>
</dbReference>
<gene>
    <name evidence="1" type="ORF">POSPLADRAFT_1039867</name>
</gene>
<dbReference type="AlphaFoldDB" id="A0A1X6MZZ8"/>
<reference evidence="1 2" key="1">
    <citation type="submission" date="2017-04" db="EMBL/GenBank/DDBJ databases">
        <title>Genome Sequence of the Model Brown-Rot Fungus Postia placenta SB12.</title>
        <authorList>
            <consortium name="DOE Joint Genome Institute"/>
            <person name="Gaskell J."/>
            <person name="Kersten P."/>
            <person name="Larrondo L.F."/>
            <person name="Canessa P."/>
            <person name="Martinez D."/>
            <person name="Hibbett D."/>
            <person name="Schmoll M."/>
            <person name="Kubicek C.P."/>
            <person name="Martinez A.T."/>
            <person name="Yadav J."/>
            <person name="Master E."/>
            <person name="Magnuson J.K."/>
            <person name="James T."/>
            <person name="Yaver D."/>
            <person name="Berka R."/>
            <person name="Labutti K."/>
            <person name="Lipzen A."/>
            <person name="Aerts A."/>
            <person name="Barry K."/>
            <person name="Henrissat B."/>
            <person name="Blanchette R."/>
            <person name="Grigoriev I."/>
            <person name="Cullen D."/>
        </authorList>
    </citation>
    <scope>NUCLEOTIDE SEQUENCE [LARGE SCALE GENOMIC DNA]</scope>
    <source>
        <strain evidence="1 2">MAD-698-R-SB12</strain>
    </source>
</reference>